<feature type="non-terminal residue" evidence="2">
    <location>
        <position position="1"/>
    </location>
</feature>
<keyword evidence="3" id="KW-1185">Reference proteome</keyword>
<evidence type="ECO:0000256" key="1">
    <source>
        <dbReference type="SAM" id="Phobius"/>
    </source>
</evidence>
<name>A0AAN8WQF9_HALRR</name>
<protein>
    <submittedName>
        <fullName evidence="2">Uncharacterized protein</fullName>
    </submittedName>
</protein>
<feature type="non-terminal residue" evidence="2">
    <location>
        <position position="68"/>
    </location>
</feature>
<sequence>SALNTGSLSGLGNALLSAWQGTVGCVIWTLRCLFLILLLPFSLVFGVFLPLVHNFYLAFEGFRITSNQ</sequence>
<keyword evidence="1" id="KW-1133">Transmembrane helix</keyword>
<organism evidence="2 3">
    <name type="scientific">Halocaridina rubra</name>
    <name type="common">Hawaiian red shrimp</name>
    <dbReference type="NCBI Taxonomy" id="373956"/>
    <lineage>
        <taxon>Eukaryota</taxon>
        <taxon>Metazoa</taxon>
        <taxon>Ecdysozoa</taxon>
        <taxon>Arthropoda</taxon>
        <taxon>Crustacea</taxon>
        <taxon>Multicrustacea</taxon>
        <taxon>Malacostraca</taxon>
        <taxon>Eumalacostraca</taxon>
        <taxon>Eucarida</taxon>
        <taxon>Decapoda</taxon>
        <taxon>Pleocyemata</taxon>
        <taxon>Caridea</taxon>
        <taxon>Atyoidea</taxon>
        <taxon>Atyidae</taxon>
        <taxon>Halocaridina</taxon>
    </lineage>
</organism>
<comment type="caution">
    <text evidence="2">The sequence shown here is derived from an EMBL/GenBank/DDBJ whole genome shotgun (WGS) entry which is preliminary data.</text>
</comment>
<keyword evidence="1" id="KW-0812">Transmembrane</keyword>
<accession>A0AAN8WQF9</accession>
<evidence type="ECO:0000313" key="2">
    <source>
        <dbReference type="EMBL" id="KAK7055028.1"/>
    </source>
</evidence>
<gene>
    <name evidence="2" type="ORF">SK128_011155</name>
</gene>
<feature type="transmembrane region" description="Helical" evidence="1">
    <location>
        <begin position="33"/>
        <end position="59"/>
    </location>
</feature>
<dbReference type="EMBL" id="JAXCGZ010021264">
    <property type="protein sequence ID" value="KAK7055028.1"/>
    <property type="molecule type" value="Genomic_DNA"/>
</dbReference>
<reference evidence="2 3" key="1">
    <citation type="submission" date="2023-11" db="EMBL/GenBank/DDBJ databases">
        <title>Halocaridina rubra genome assembly.</title>
        <authorList>
            <person name="Smith C."/>
        </authorList>
    </citation>
    <scope>NUCLEOTIDE SEQUENCE [LARGE SCALE GENOMIC DNA]</scope>
    <source>
        <strain evidence="2">EP-1</strain>
        <tissue evidence="2">Whole</tissue>
    </source>
</reference>
<evidence type="ECO:0000313" key="3">
    <source>
        <dbReference type="Proteomes" id="UP001381693"/>
    </source>
</evidence>
<dbReference type="Proteomes" id="UP001381693">
    <property type="component" value="Unassembled WGS sequence"/>
</dbReference>
<proteinExistence type="predicted"/>
<dbReference type="AlphaFoldDB" id="A0AAN8WQF9"/>
<keyword evidence="1" id="KW-0472">Membrane</keyword>